<evidence type="ECO:0000256" key="9">
    <source>
        <dbReference type="SAM" id="Coils"/>
    </source>
</evidence>
<evidence type="ECO:0000313" key="11">
    <source>
        <dbReference type="EMBL" id="TPX76672.1"/>
    </source>
</evidence>
<dbReference type="InterPro" id="IPR038774">
    <property type="entry name" value="CEP162-like"/>
</dbReference>
<evidence type="ECO:0000256" key="4">
    <source>
        <dbReference type="ARBA" id="ARBA00022490"/>
    </source>
</evidence>
<keyword evidence="7 9" id="KW-0175">Coiled coil</keyword>
<proteinExistence type="inferred from homology"/>
<comment type="similarity">
    <text evidence="2">Belongs to the CEP162 family.</text>
</comment>
<dbReference type="Proteomes" id="UP000320333">
    <property type="component" value="Unassembled WGS sequence"/>
</dbReference>
<evidence type="ECO:0000256" key="6">
    <source>
        <dbReference type="ARBA" id="ARBA00022794"/>
    </source>
</evidence>
<evidence type="ECO:0000256" key="7">
    <source>
        <dbReference type="ARBA" id="ARBA00023054"/>
    </source>
</evidence>
<feature type="compositionally biased region" description="Basic residues" evidence="10">
    <location>
        <begin position="28"/>
        <end position="39"/>
    </location>
</feature>
<feature type="compositionally biased region" description="Basic and acidic residues" evidence="10">
    <location>
        <begin position="447"/>
        <end position="466"/>
    </location>
</feature>
<keyword evidence="6" id="KW-0970">Cilium biogenesis/degradation</keyword>
<feature type="compositionally biased region" description="Basic and acidic residues" evidence="10">
    <location>
        <begin position="1160"/>
        <end position="1173"/>
    </location>
</feature>
<dbReference type="GO" id="GO:0060271">
    <property type="term" value="P:cilium assembly"/>
    <property type="evidence" value="ECO:0007669"/>
    <property type="project" value="TreeGrafter"/>
</dbReference>
<dbReference type="EMBL" id="QEAP01000040">
    <property type="protein sequence ID" value="TPX76672.1"/>
    <property type="molecule type" value="Genomic_DNA"/>
</dbReference>
<evidence type="ECO:0000256" key="5">
    <source>
        <dbReference type="ARBA" id="ARBA00022701"/>
    </source>
</evidence>
<feature type="compositionally biased region" description="Low complexity" evidence="10">
    <location>
        <begin position="334"/>
        <end position="346"/>
    </location>
</feature>
<feature type="region of interest" description="Disordered" evidence="10">
    <location>
        <begin position="662"/>
        <end position="718"/>
    </location>
</feature>
<name>A0A507FKC1_9FUNG</name>
<sequence>MGSESEGEDRTHALAANKARLDEMRAKREARRTKNTGTRKGKENETSDAQLEEPEKESGRDAWLKKEPTEAKPKETPEPKNIEAAKSTPAAKQTDALIEPIIDSPIHAPAHSTYAPSPKINDADLKDTRDFINALLAEKNSDVMPPVSESPLPKNSTAVVELANVSHSSETHELPTTNKPISSSSNASPNQSISEHYGSDAGSIHSEISVPGNQHLVPLSKDAALSPAKNHNNPWDNDPSLSQNYSSFLSPPHSQEKLAEPNQETDMASDAYSFEFDESDVVVANDTAAPFDHILRNDAFPPSPEIGHLASPTAPVNTQNDVIKNDTQSKPENESFFFRSSETSRSAMDSPSKAVEILKVPTENPSHAAIDADEPIDENSFKEFSTGLKASAIAAVDPSISGSFDASLKLAPKVQQVSEAVDSNISDAAAAIHDPPTHTYNDPFDSSSEKSHPNLDDAVKNTDSESHASSNVQQTTKDLAPPPLPKLDTEQINDVSRQSSPMQDSSFCLSSPEQPKSVEASALETKNIQPSEKLEIQEAPPASQSRSIGAKLDFNGSPYQTFSDFLMSSAPISDRKAKDSPHQNPSNDKTMKPLSRPPSNPSLIPRPSTSSANLAPSAEPRVPAKRFSFSSAPTASASTKKAILQRANAKIKSAITTNTAKFSAGGSASIPFNPPPIKRLPSAPSSPTRKTFSFLDRATPSPKKQDNASPSHDPDTPSLMADLKNILNKVQHPMDLLFPHAQPAAAAATVPSVQVDSTSPLIGASSAMPISSNYEEVRTLQAKLAEAESENAKLLEEIVFLEHLREQEAKINNLGLSSTRLQSSDPKSLALATQEDIERVKKEILEQENLIKGYQHENEKLTDQVKTLKKIHKDSESRSFLRIETLQREIQALKQGTAYTDNEAINAGEPGVSTTHTQQHNASSTFGAVKLAARVDELQEKLASQTRDAVNREERLTGEITKLRAQLSDATHQLESFQGCSREEVDALKQGWMAEKQRLEAFIVGLEVWLEREVSLKEMLLEKQQYDSQLESRASLVEHVLQPKAARDNSGKGRTSIVNEGKRVKDLEKLVSELQEKVSRQSKWWKESLSELIVANKPSMEEAVYIRHLKDHVKRLQNDLEEREASWNSRLEFMENETAAAKSRYDEKVAELQQRILEVKASPRHEQQQEPQRKKPTSSSPNRNDEIHLHDLEWQLENLLMRYHEKLTEATDADISEHLTKAESSIARAYKVREAKLRSRIVELENMVDGQATTMETMRADRAAAEREAALRAQMRDALVTSYENKISSLRKEFHERVFAGEEQKLLTEIHKLRMEVESLRGENSDLKNRLEISEETRKSVHENTIAILKQAQEESAKIALAHHERALSMLRDETKSATAALLDAEVRRLQRALSDAEVQVTRLQQKCAELEHEKTTWIRNVKEYEDLSETLVSLETMKETVKELQILNADLQRQLQVARSSWPPDRRRFNELEIMLQEMETGFRKRELELQELIHLTRRDAEGEVARVKAKYIPLLEKKDREMMYFRDEMDRLVEGLEKMGKEQGIRCV</sequence>
<comment type="subcellular location">
    <subcellularLocation>
        <location evidence="1">Cytoplasm</location>
        <location evidence="1">Cytoskeleton</location>
        <location evidence="1">Microtubule organizing center</location>
        <location evidence="1">Centrosome</location>
        <location evidence="1">Centriole</location>
    </subcellularLocation>
</comment>
<feature type="compositionally biased region" description="Polar residues" evidence="10">
    <location>
        <begin position="229"/>
        <end position="253"/>
    </location>
</feature>
<feature type="compositionally biased region" description="Low complexity" evidence="10">
    <location>
        <begin position="627"/>
        <end position="641"/>
    </location>
</feature>
<feature type="region of interest" description="Disordered" evidence="10">
    <location>
        <begin position="1"/>
        <end position="124"/>
    </location>
</feature>
<dbReference type="OrthoDB" id="2157184at2759"/>
<organism evidence="11 12">
    <name type="scientific">Chytriomyces confervae</name>
    <dbReference type="NCBI Taxonomy" id="246404"/>
    <lineage>
        <taxon>Eukaryota</taxon>
        <taxon>Fungi</taxon>
        <taxon>Fungi incertae sedis</taxon>
        <taxon>Chytridiomycota</taxon>
        <taxon>Chytridiomycota incertae sedis</taxon>
        <taxon>Chytridiomycetes</taxon>
        <taxon>Chytridiales</taxon>
        <taxon>Chytriomycetaceae</taxon>
        <taxon>Chytriomyces</taxon>
    </lineage>
</organism>
<feature type="compositionally biased region" description="Polar residues" evidence="10">
    <location>
        <begin position="490"/>
        <end position="514"/>
    </location>
</feature>
<feature type="coiled-coil region" evidence="9">
    <location>
        <begin position="1380"/>
        <end position="1462"/>
    </location>
</feature>
<feature type="coiled-coil region" evidence="9">
    <location>
        <begin position="770"/>
        <end position="804"/>
    </location>
</feature>
<feature type="coiled-coil region" evidence="9">
    <location>
        <begin position="928"/>
        <end position="973"/>
    </location>
</feature>
<accession>A0A507FKC1</accession>
<reference evidence="11 12" key="1">
    <citation type="journal article" date="2019" name="Sci. Rep.">
        <title>Comparative genomics of chytrid fungi reveal insights into the obligate biotrophic and pathogenic lifestyle of Synchytrium endobioticum.</title>
        <authorList>
            <person name="van de Vossenberg B.T.L.H."/>
            <person name="Warris S."/>
            <person name="Nguyen H.D.T."/>
            <person name="van Gent-Pelzer M.P.E."/>
            <person name="Joly D.L."/>
            <person name="van de Geest H.C."/>
            <person name="Bonants P.J.M."/>
            <person name="Smith D.S."/>
            <person name="Levesque C.A."/>
            <person name="van der Lee T.A.J."/>
        </authorList>
    </citation>
    <scope>NUCLEOTIDE SEQUENCE [LARGE SCALE GENOMIC DNA]</scope>
    <source>
        <strain evidence="11 12">CBS 675.73</strain>
    </source>
</reference>
<dbReference type="GO" id="GO:0005879">
    <property type="term" value="C:axonemal microtubule"/>
    <property type="evidence" value="ECO:0007669"/>
    <property type="project" value="TreeGrafter"/>
</dbReference>
<evidence type="ECO:0000256" key="1">
    <source>
        <dbReference type="ARBA" id="ARBA00004114"/>
    </source>
</evidence>
<comment type="caution">
    <text evidence="11">The sequence shown here is derived from an EMBL/GenBank/DDBJ whole genome shotgun (WGS) entry which is preliminary data.</text>
</comment>
<dbReference type="STRING" id="246404.A0A507FKC1"/>
<feature type="region of interest" description="Disordered" evidence="10">
    <location>
        <begin position="1160"/>
        <end position="1185"/>
    </location>
</feature>
<evidence type="ECO:0000256" key="2">
    <source>
        <dbReference type="ARBA" id="ARBA00009485"/>
    </source>
</evidence>
<feature type="compositionally biased region" description="Basic and acidic residues" evidence="10">
    <location>
        <begin position="56"/>
        <end position="83"/>
    </location>
</feature>
<keyword evidence="8" id="KW-0206">Cytoskeleton</keyword>
<dbReference type="PANTHER" id="PTHR34031">
    <property type="entry name" value="CENTROSOMAL PROTEIN OF 162 KDA"/>
    <property type="match status" value="1"/>
</dbReference>
<feature type="compositionally biased region" description="Basic and acidic residues" evidence="10">
    <location>
        <begin position="323"/>
        <end position="333"/>
    </location>
</feature>
<evidence type="ECO:0000256" key="8">
    <source>
        <dbReference type="ARBA" id="ARBA00023212"/>
    </source>
</evidence>
<keyword evidence="4" id="KW-0963">Cytoplasm</keyword>
<keyword evidence="12" id="KW-1185">Reference proteome</keyword>
<feature type="coiled-coil region" evidence="9">
    <location>
        <begin position="830"/>
        <end position="878"/>
    </location>
</feature>
<feature type="region of interest" description="Disordered" evidence="10">
    <location>
        <begin position="302"/>
        <end position="353"/>
    </location>
</feature>
<feature type="region of interest" description="Disordered" evidence="10">
    <location>
        <begin position="425"/>
        <end position="641"/>
    </location>
</feature>
<evidence type="ECO:0000256" key="10">
    <source>
        <dbReference type="SAM" id="MobiDB-lite"/>
    </source>
</evidence>
<evidence type="ECO:0000256" key="3">
    <source>
        <dbReference type="ARBA" id="ARBA00021406"/>
    </source>
</evidence>
<protein>
    <recommendedName>
        <fullName evidence="3">Centrosomal protein of 162 kDa</fullName>
    </recommendedName>
</protein>
<dbReference type="PANTHER" id="PTHR34031:SF1">
    <property type="entry name" value="CENTROSOMAL PROTEIN OF 162 KDA"/>
    <property type="match status" value="1"/>
</dbReference>
<feature type="coiled-coil region" evidence="9">
    <location>
        <begin position="1303"/>
        <end position="1344"/>
    </location>
</feature>
<evidence type="ECO:0000313" key="12">
    <source>
        <dbReference type="Proteomes" id="UP000320333"/>
    </source>
</evidence>
<dbReference type="GO" id="GO:0005814">
    <property type="term" value="C:centriole"/>
    <property type="evidence" value="ECO:0007669"/>
    <property type="project" value="UniProtKB-SubCell"/>
</dbReference>
<feature type="region of interest" description="Disordered" evidence="10">
    <location>
        <begin position="142"/>
        <end position="268"/>
    </location>
</feature>
<feature type="compositionally biased region" description="Low complexity" evidence="10">
    <location>
        <begin position="180"/>
        <end position="194"/>
    </location>
</feature>
<keyword evidence="5" id="KW-0493">Microtubule</keyword>
<gene>
    <name evidence="11" type="ORF">CcCBS67573_g02072</name>
</gene>